<keyword evidence="4" id="KW-0804">Transcription</keyword>
<keyword evidence="5" id="KW-0539">Nucleus</keyword>
<dbReference type="Proteomes" id="UP001152130">
    <property type="component" value="Unassembled WGS sequence"/>
</dbReference>
<comment type="subcellular location">
    <subcellularLocation>
        <location evidence="1">Nucleus</location>
    </subcellularLocation>
</comment>
<evidence type="ECO:0000256" key="3">
    <source>
        <dbReference type="ARBA" id="ARBA00023125"/>
    </source>
</evidence>
<keyword evidence="8" id="KW-1185">Reference proteome</keyword>
<feature type="domain" description="Xylanolytic transcriptional activator regulatory" evidence="6">
    <location>
        <begin position="135"/>
        <end position="224"/>
    </location>
</feature>
<dbReference type="GO" id="GO:0003677">
    <property type="term" value="F:DNA binding"/>
    <property type="evidence" value="ECO:0007669"/>
    <property type="project" value="UniProtKB-KW"/>
</dbReference>
<evidence type="ECO:0000313" key="8">
    <source>
        <dbReference type="Proteomes" id="UP001152130"/>
    </source>
</evidence>
<dbReference type="PANTHER" id="PTHR46910:SF37">
    <property type="entry name" value="ZN(II)2CYS6 TRANSCRIPTION FACTOR (EUROFUNG)"/>
    <property type="match status" value="1"/>
</dbReference>
<dbReference type="GO" id="GO:0008270">
    <property type="term" value="F:zinc ion binding"/>
    <property type="evidence" value="ECO:0007669"/>
    <property type="project" value="InterPro"/>
</dbReference>
<gene>
    <name evidence="7" type="ORF">NW766_011487</name>
</gene>
<dbReference type="CDD" id="cd12148">
    <property type="entry name" value="fungal_TF_MHR"/>
    <property type="match status" value="1"/>
</dbReference>
<organism evidence="7 8">
    <name type="scientific">Fusarium irregulare</name>
    <dbReference type="NCBI Taxonomy" id="2494466"/>
    <lineage>
        <taxon>Eukaryota</taxon>
        <taxon>Fungi</taxon>
        <taxon>Dikarya</taxon>
        <taxon>Ascomycota</taxon>
        <taxon>Pezizomycotina</taxon>
        <taxon>Sordariomycetes</taxon>
        <taxon>Hypocreomycetidae</taxon>
        <taxon>Hypocreales</taxon>
        <taxon>Nectriaceae</taxon>
        <taxon>Fusarium</taxon>
        <taxon>Fusarium incarnatum-equiseti species complex</taxon>
    </lineage>
</organism>
<accession>A0A9W8PF53</accession>
<dbReference type="InterPro" id="IPR050987">
    <property type="entry name" value="AtrR-like"/>
</dbReference>
<protein>
    <recommendedName>
        <fullName evidence="6">Xylanolytic transcriptional activator regulatory domain-containing protein</fullName>
    </recommendedName>
</protein>
<dbReference type="GO" id="GO:0005634">
    <property type="term" value="C:nucleus"/>
    <property type="evidence" value="ECO:0007669"/>
    <property type="project" value="UniProtKB-SubCell"/>
</dbReference>
<dbReference type="InterPro" id="IPR007219">
    <property type="entry name" value="XnlR_reg_dom"/>
</dbReference>
<evidence type="ECO:0000256" key="2">
    <source>
        <dbReference type="ARBA" id="ARBA00023015"/>
    </source>
</evidence>
<keyword evidence="3" id="KW-0238">DNA-binding</keyword>
<dbReference type="GO" id="GO:0006351">
    <property type="term" value="P:DNA-templated transcription"/>
    <property type="evidence" value="ECO:0007669"/>
    <property type="project" value="InterPro"/>
</dbReference>
<name>A0A9W8PF53_9HYPO</name>
<evidence type="ECO:0000313" key="7">
    <source>
        <dbReference type="EMBL" id="KAJ4004753.1"/>
    </source>
</evidence>
<evidence type="ECO:0000256" key="1">
    <source>
        <dbReference type="ARBA" id="ARBA00004123"/>
    </source>
</evidence>
<dbReference type="GO" id="GO:0003700">
    <property type="term" value="F:DNA-binding transcription factor activity"/>
    <property type="evidence" value="ECO:0007669"/>
    <property type="project" value="InterPro"/>
</dbReference>
<comment type="caution">
    <text evidence="7">The sequence shown here is derived from an EMBL/GenBank/DDBJ whole genome shotgun (WGS) entry which is preliminary data.</text>
</comment>
<dbReference type="EMBL" id="JAPDHF010000023">
    <property type="protein sequence ID" value="KAJ4004753.1"/>
    <property type="molecule type" value="Genomic_DNA"/>
</dbReference>
<evidence type="ECO:0000256" key="4">
    <source>
        <dbReference type="ARBA" id="ARBA00023163"/>
    </source>
</evidence>
<sequence>MSQNSNTNDRRFNTFQKRLVVIENRFSQQSQESQESQGSQTFKLPLKLGVEELLVDFLKGFIEFMPLYTEKVGWDMINGWQCDLNEPDDCTWGAINVLLALALRHRPGGAEGREKLALECIENAQSVSHTFIRNLDFEELRAALGLAILLMNTDEPARASVPVGIAVALCRQMNLHLNYEDNDRFWERKQLFRVTYILDRDLAFRTKQPYLLQDEDIELRIPESHLCDLLGTSDVALPLHIFNLRIQLVEIQGLAYDLISP</sequence>
<reference evidence="7" key="1">
    <citation type="submission" date="2022-10" db="EMBL/GenBank/DDBJ databases">
        <title>Fusarium specimens isolated from Avocado Roots.</title>
        <authorList>
            <person name="Stajich J."/>
            <person name="Roper C."/>
            <person name="Heimlech-Rivalta G."/>
        </authorList>
    </citation>
    <scope>NUCLEOTIDE SEQUENCE</scope>
    <source>
        <strain evidence="7">CF00143</strain>
    </source>
</reference>
<keyword evidence="2" id="KW-0805">Transcription regulation</keyword>
<dbReference type="Pfam" id="PF04082">
    <property type="entry name" value="Fungal_trans"/>
    <property type="match status" value="1"/>
</dbReference>
<evidence type="ECO:0000256" key="5">
    <source>
        <dbReference type="ARBA" id="ARBA00023242"/>
    </source>
</evidence>
<dbReference type="PANTHER" id="PTHR46910">
    <property type="entry name" value="TRANSCRIPTION FACTOR PDR1"/>
    <property type="match status" value="1"/>
</dbReference>
<proteinExistence type="predicted"/>
<evidence type="ECO:0000259" key="6">
    <source>
        <dbReference type="Pfam" id="PF04082"/>
    </source>
</evidence>
<dbReference type="AlphaFoldDB" id="A0A9W8PF53"/>